<proteinExistence type="predicted"/>
<sequence>MKKRRTMWWRSYEAVETTATCKGCNKPFTYPKTTRARVRCRPCQREFHLERMRICNAAYRHQEKIKLGISV</sequence>
<dbReference type="RefSeq" id="WP_074830640.1">
    <property type="nucleotide sequence ID" value="NZ_FNTI01000001.1"/>
</dbReference>
<evidence type="ECO:0000313" key="1">
    <source>
        <dbReference type="EMBL" id="SEE52563.1"/>
    </source>
</evidence>
<gene>
    <name evidence="1" type="ORF">SAMN05444171_7856</name>
</gene>
<dbReference type="AlphaFoldDB" id="A0A1H5JJ24"/>
<organism evidence="1 2">
    <name type="scientific">Bradyrhizobium lablabi</name>
    <dbReference type="NCBI Taxonomy" id="722472"/>
    <lineage>
        <taxon>Bacteria</taxon>
        <taxon>Pseudomonadati</taxon>
        <taxon>Pseudomonadota</taxon>
        <taxon>Alphaproteobacteria</taxon>
        <taxon>Hyphomicrobiales</taxon>
        <taxon>Nitrobacteraceae</taxon>
        <taxon>Bradyrhizobium</taxon>
    </lineage>
</organism>
<evidence type="ECO:0000313" key="2">
    <source>
        <dbReference type="Proteomes" id="UP000183208"/>
    </source>
</evidence>
<protein>
    <submittedName>
        <fullName evidence="1">Uncharacterized protein</fullName>
    </submittedName>
</protein>
<dbReference type="EMBL" id="FNTI01000001">
    <property type="protein sequence ID" value="SEE52563.1"/>
    <property type="molecule type" value="Genomic_DNA"/>
</dbReference>
<accession>A0A1H5JJ24</accession>
<reference evidence="1 2" key="1">
    <citation type="submission" date="2016-10" db="EMBL/GenBank/DDBJ databases">
        <authorList>
            <person name="de Groot N.N."/>
        </authorList>
    </citation>
    <scope>NUCLEOTIDE SEQUENCE [LARGE SCALE GENOMIC DNA]</scope>
    <source>
        <strain evidence="1 2">GAS522</strain>
    </source>
</reference>
<dbReference type="Proteomes" id="UP000183208">
    <property type="component" value="Unassembled WGS sequence"/>
</dbReference>
<name>A0A1H5JJ24_9BRAD</name>